<proteinExistence type="predicted"/>
<feature type="region of interest" description="Disordered" evidence="3">
    <location>
        <begin position="108"/>
        <end position="167"/>
    </location>
</feature>
<gene>
    <name evidence="5" type="ORF">QYM36_014078</name>
</gene>
<sequence length="466" mass="53966">TSGIGNMLQLQVLITAILVTITKADKYTGDYASSPLLKYQFSWGVRDPEAYNDYDHKENRDGDSVQGSYSVLLPDGRKQIVTYYVTPESGYVADVRYENEGYNEQAYLKSPNSSYKDRHSSTSTHNSETESEEIYITKPNSAVSSGSYKNEEPHRNNPKIPHGYKGVNTHRYKHDKYLRTDDSRDAFKEIYNAQLNPGVPAKLNPGIPETSYKIKGQTRLGPNVPYGNEKEDKFRYVSNAYLGRRNSRKKAKPFRKIPSQSYVNEEILHSSRIPHNKKGADEHRHTSESYARDSKEISKETYNHYEPYSEIPSDGNEEQQQNNNKEIYINSQETKHSSEKHNISDQSGTNYPNNPSTPLHSKELYKHRYTSDAYLSKYRSSYPQYDKHPKSVGQIPSNKRLSALSQYYPEAPEPYTHTDTSSKPSYLTYKNDRPKTEYKPRYRSMAQRPYKRRKVYRKRKQIAKSD</sequence>
<keyword evidence="1 2" id="KW-0193">Cuticle</keyword>
<feature type="compositionally biased region" description="Basic residues" evidence="3">
    <location>
        <begin position="449"/>
        <end position="466"/>
    </location>
</feature>
<evidence type="ECO:0000256" key="1">
    <source>
        <dbReference type="ARBA" id="ARBA00022460"/>
    </source>
</evidence>
<evidence type="ECO:0000313" key="5">
    <source>
        <dbReference type="EMBL" id="KAK2708342.1"/>
    </source>
</evidence>
<keyword evidence="6" id="KW-1185">Reference proteome</keyword>
<feature type="signal peptide" evidence="4">
    <location>
        <begin position="1"/>
        <end position="24"/>
    </location>
</feature>
<evidence type="ECO:0000256" key="3">
    <source>
        <dbReference type="SAM" id="MobiDB-lite"/>
    </source>
</evidence>
<organism evidence="5 6">
    <name type="scientific">Artemia franciscana</name>
    <name type="common">Brine shrimp</name>
    <name type="synonym">Artemia sanfranciscana</name>
    <dbReference type="NCBI Taxonomy" id="6661"/>
    <lineage>
        <taxon>Eukaryota</taxon>
        <taxon>Metazoa</taxon>
        <taxon>Ecdysozoa</taxon>
        <taxon>Arthropoda</taxon>
        <taxon>Crustacea</taxon>
        <taxon>Branchiopoda</taxon>
        <taxon>Anostraca</taxon>
        <taxon>Artemiidae</taxon>
        <taxon>Artemia</taxon>
    </lineage>
</organism>
<comment type="caution">
    <text evidence="5">The sequence shown here is derived from an EMBL/GenBank/DDBJ whole genome shotgun (WGS) entry which is preliminary data.</text>
</comment>
<accession>A0AA88KXR2</accession>
<evidence type="ECO:0000256" key="2">
    <source>
        <dbReference type="PROSITE-ProRule" id="PRU00497"/>
    </source>
</evidence>
<dbReference type="EMBL" id="JAVRJZ010000018">
    <property type="protein sequence ID" value="KAK2708342.1"/>
    <property type="molecule type" value="Genomic_DNA"/>
</dbReference>
<dbReference type="PANTHER" id="PTHR12236:SF79">
    <property type="entry name" value="CUTICULAR PROTEIN 50CB-RELATED"/>
    <property type="match status" value="1"/>
</dbReference>
<reference evidence="5" key="1">
    <citation type="submission" date="2023-07" db="EMBL/GenBank/DDBJ databases">
        <title>Chromosome-level genome assembly of Artemia franciscana.</title>
        <authorList>
            <person name="Jo E."/>
        </authorList>
    </citation>
    <scope>NUCLEOTIDE SEQUENCE</scope>
    <source>
        <tissue evidence="5">Whole body</tissue>
    </source>
</reference>
<dbReference type="Proteomes" id="UP001187531">
    <property type="component" value="Unassembled WGS sequence"/>
</dbReference>
<dbReference type="InterPro" id="IPR051217">
    <property type="entry name" value="Insect_Cuticle_Struc_Prot"/>
</dbReference>
<keyword evidence="4" id="KW-0732">Signal</keyword>
<evidence type="ECO:0000313" key="6">
    <source>
        <dbReference type="Proteomes" id="UP001187531"/>
    </source>
</evidence>
<feature type="compositionally biased region" description="Basic and acidic residues" evidence="3">
    <location>
        <begin position="430"/>
        <end position="440"/>
    </location>
</feature>
<dbReference type="PANTHER" id="PTHR12236">
    <property type="entry name" value="STRUCTURAL CONTITUENT OF CUTICLE"/>
    <property type="match status" value="1"/>
</dbReference>
<dbReference type="AlphaFoldDB" id="A0AA88KXR2"/>
<feature type="region of interest" description="Disordered" evidence="3">
    <location>
        <begin position="333"/>
        <end position="360"/>
    </location>
</feature>
<dbReference type="InterPro" id="IPR000618">
    <property type="entry name" value="Insect_cuticle"/>
</dbReference>
<feature type="chain" id="PRO_5041711060" description="Cuticle protein" evidence="4">
    <location>
        <begin position="25"/>
        <end position="466"/>
    </location>
</feature>
<feature type="non-terminal residue" evidence="5">
    <location>
        <position position="466"/>
    </location>
</feature>
<dbReference type="Pfam" id="PF00379">
    <property type="entry name" value="Chitin_bind_4"/>
    <property type="match status" value="1"/>
</dbReference>
<feature type="compositionally biased region" description="Polar residues" evidence="3">
    <location>
        <begin position="344"/>
        <end position="359"/>
    </location>
</feature>
<evidence type="ECO:0008006" key="7">
    <source>
        <dbReference type="Google" id="ProtNLM"/>
    </source>
</evidence>
<protein>
    <recommendedName>
        <fullName evidence="7">Cuticle protein</fullName>
    </recommendedName>
</protein>
<dbReference type="GO" id="GO:0031012">
    <property type="term" value="C:extracellular matrix"/>
    <property type="evidence" value="ECO:0007669"/>
    <property type="project" value="TreeGrafter"/>
</dbReference>
<evidence type="ECO:0000256" key="4">
    <source>
        <dbReference type="SAM" id="SignalP"/>
    </source>
</evidence>
<feature type="compositionally biased region" description="Basic residues" evidence="3">
    <location>
        <begin position="246"/>
        <end position="255"/>
    </location>
</feature>
<feature type="region of interest" description="Disordered" evidence="3">
    <location>
        <begin position="410"/>
        <end position="466"/>
    </location>
</feature>
<feature type="compositionally biased region" description="Polar residues" evidence="3">
    <location>
        <begin position="138"/>
        <end position="148"/>
    </location>
</feature>
<dbReference type="PROSITE" id="PS51155">
    <property type="entry name" value="CHIT_BIND_RR_2"/>
    <property type="match status" value="1"/>
</dbReference>
<feature type="region of interest" description="Disordered" evidence="3">
    <location>
        <begin position="246"/>
        <end position="297"/>
    </location>
</feature>
<dbReference type="GO" id="GO:0005615">
    <property type="term" value="C:extracellular space"/>
    <property type="evidence" value="ECO:0007669"/>
    <property type="project" value="TreeGrafter"/>
</dbReference>
<feature type="compositionally biased region" description="Basic and acidic residues" evidence="3">
    <location>
        <begin position="278"/>
        <end position="297"/>
    </location>
</feature>
<feature type="compositionally biased region" description="Basic and acidic residues" evidence="3">
    <location>
        <begin position="333"/>
        <end position="343"/>
    </location>
</feature>
<name>A0AA88KXR2_ARTSF</name>
<dbReference type="GO" id="GO:0042302">
    <property type="term" value="F:structural constituent of cuticle"/>
    <property type="evidence" value="ECO:0007669"/>
    <property type="project" value="UniProtKB-UniRule"/>
</dbReference>